<evidence type="ECO:0000313" key="1">
    <source>
        <dbReference type="EMBL" id="OAX43516.1"/>
    </source>
</evidence>
<proteinExistence type="predicted"/>
<dbReference type="STRING" id="1314800.A0A1B7NF71"/>
<reference evidence="1 2" key="1">
    <citation type="submission" date="2016-06" db="EMBL/GenBank/DDBJ databases">
        <title>Comparative genomics of the ectomycorrhizal sister species Rhizopogon vinicolor and Rhizopogon vesiculosus (Basidiomycota: Boletales) reveals a divergence of the mating type B locus.</title>
        <authorList>
            <consortium name="DOE Joint Genome Institute"/>
            <person name="Mujic A.B."/>
            <person name="Kuo A."/>
            <person name="Tritt A."/>
            <person name="Lipzen A."/>
            <person name="Chen C."/>
            <person name="Johnson J."/>
            <person name="Sharma A."/>
            <person name="Barry K."/>
            <person name="Grigoriev I.V."/>
            <person name="Spatafora J.W."/>
        </authorList>
    </citation>
    <scope>NUCLEOTIDE SEQUENCE [LARGE SCALE GENOMIC DNA]</scope>
    <source>
        <strain evidence="1 2">AM-OR11-026</strain>
    </source>
</reference>
<dbReference type="EMBL" id="KV448136">
    <property type="protein sequence ID" value="OAX43516.1"/>
    <property type="molecule type" value="Genomic_DNA"/>
</dbReference>
<evidence type="ECO:0000313" key="2">
    <source>
        <dbReference type="Proteomes" id="UP000092154"/>
    </source>
</evidence>
<organism evidence="1 2">
    <name type="scientific">Rhizopogon vinicolor AM-OR11-026</name>
    <dbReference type="NCBI Taxonomy" id="1314800"/>
    <lineage>
        <taxon>Eukaryota</taxon>
        <taxon>Fungi</taxon>
        <taxon>Dikarya</taxon>
        <taxon>Basidiomycota</taxon>
        <taxon>Agaricomycotina</taxon>
        <taxon>Agaricomycetes</taxon>
        <taxon>Agaricomycetidae</taxon>
        <taxon>Boletales</taxon>
        <taxon>Suillineae</taxon>
        <taxon>Rhizopogonaceae</taxon>
        <taxon>Rhizopogon</taxon>
    </lineage>
</organism>
<protein>
    <recommendedName>
        <fullName evidence="3">Tc1-like transposase DDE domain-containing protein</fullName>
    </recommendedName>
</protein>
<accession>A0A1B7NF71</accession>
<dbReference type="OrthoDB" id="2416294at2759"/>
<dbReference type="InParanoid" id="A0A1B7NF71"/>
<name>A0A1B7NF71_9AGAM</name>
<gene>
    <name evidence="1" type="ORF">K503DRAFT_680822</name>
</gene>
<dbReference type="Proteomes" id="UP000092154">
    <property type="component" value="Unassembled WGS sequence"/>
</dbReference>
<evidence type="ECO:0008006" key="3">
    <source>
        <dbReference type="Google" id="ProtNLM"/>
    </source>
</evidence>
<keyword evidence="2" id="KW-1185">Reference proteome</keyword>
<sequence length="56" mass="6386">MGIFLPKYHCELNFIEQCWGCAGRVYRREARSSSGAILEHNVIIESLDAVLQSSMR</sequence>
<dbReference type="AlphaFoldDB" id="A0A1B7NF71"/>